<gene>
    <name evidence="1" type="ORF">GCM10010211_11870</name>
</gene>
<dbReference type="Proteomes" id="UP000654471">
    <property type="component" value="Unassembled WGS sequence"/>
</dbReference>
<dbReference type="RefSeq" id="WP_189297101.1">
    <property type="nucleotide sequence ID" value="NZ_BMRP01000003.1"/>
</dbReference>
<dbReference type="EMBL" id="BMRP01000003">
    <property type="protein sequence ID" value="GGU49338.1"/>
    <property type="molecule type" value="Genomic_DNA"/>
</dbReference>
<accession>A0ABQ2UUP4</accession>
<sequence length="208" mass="23224">MVKHRVNRNGVFAIPQQVQADDAETGRLLAHWAQRMNSPFVGRTSLHHTINILERSEQREVTTPWPEMDDVLNLSPGRLSCLGTRSRSREARAGYDIAVHNVACGLRAVLFAPDLTARNPVRGLTIDRTRLLTTDHMHDVLTAKVGRGEPADLVVIDRPQMMHTEQAERVRTPEDAEMVSMDLKRMALGDPVPRRSCADAAPSKVRNA</sequence>
<reference evidence="2" key="1">
    <citation type="journal article" date="2019" name="Int. J. Syst. Evol. Microbiol.">
        <title>The Global Catalogue of Microorganisms (GCM) 10K type strain sequencing project: providing services to taxonomists for standard genome sequencing and annotation.</title>
        <authorList>
            <consortium name="The Broad Institute Genomics Platform"/>
            <consortium name="The Broad Institute Genome Sequencing Center for Infectious Disease"/>
            <person name="Wu L."/>
            <person name="Ma J."/>
        </authorList>
    </citation>
    <scope>NUCLEOTIDE SEQUENCE [LARGE SCALE GENOMIC DNA]</scope>
    <source>
        <strain evidence="2">JCM 3399</strain>
    </source>
</reference>
<evidence type="ECO:0000313" key="1">
    <source>
        <dbReference type="EMBL" id="GGU49338.1"/>
    </source>
</evidence>
<evidence type="ECO:0000313" key="2">
    <source>
        <dbReference type="Proteomes" id="UP000654471"/>
    </source>
</evidence>
<organism evidence="1 2">
    <name type="scientific">Streptomyces albospinus</name>
    <dbReference type="NCBI Taxonomy" id="285515"/>
    <lineage>
        <taxon>Bacteria</taxon>
        <taxon>Bacillati</taxon>
        <taxon>Actinomycetota</taxon>
        <taxon>Actinomycetes</taxon>
        <taxon>Kitasatosporales</taxon>
        <taxon>Streptomycetaceae</taxon>
        <taxon>Streptomyces</taxon>
    </lineage>
</organism>
<protein>
    <submittedName>
        <fullName evidence="1">Uncharacterized protein</fullName>
    </submittedName>
</protein>
<proteinExistence type="predicted"/>
<name>A0ABQ2UUP4_9ACTN</name>
<comment type="caution">
    <text evidence="1">The sequence shown here is derived from an EMBL/GenBank/DDBJ whole genome shotgun (WGS) entry which is preliminary data.</text>
</comment>
<keyword evidence="2" id="KW-1185">Reference proteome</keyword>